<feature type="domain" description="GST N-terminal" evidence="4">
    <location>
        <begin position="1"/>
        <end position="72"/>
    </location>
</feature>
<comment type="catalytic activity">
    <reaction evidence="3">
        <text>L-dehydroascorbate + 2 glutathione = glutathione disulfide + L-ascorbate</text>
        <dbReference type="Rhea" id="RHEA:24424"/>
        <dbReference type="ChEBI" id="CHEBI:38290"/>
        <dbReference type="ChEBI" id="CHEBI:57925"/>
        <dbReference type="ChEBI" id="CHEBI:58297"/>
        <dbReference type="ChEBI" id="CHEBI:58539"/>
        <dbReference type="EC" id="1.8.5.1"/>
    </reaction>
</comment>
<dbReference type="PANTHER" id="PTHR43968:SF6">
    <property type="entry name" value="GLUTATHIONE S-TRANSFERASE OMEGA"/>
    <property type="match status" value="1"/>
</dbReference>
<dbReference type="OMA" id="IWLRTIQ"/>
<keyword evidence="2 3" id="KW-0560">Oxidoreductase</keyword>
<dbReference type="InterPro" id="IPR036282">
    <property type="entry name" value="Glutathione-S-Trfase_C_sf"/>
</dbReference>
<evidence type="ECO:0000256" key="2">
    <source>
        <dbReference type="ARBA" id="ARBA00023002"/>
    </source>
</evidence>
<dbReference type="PRINTS" id="PR01625">
    <property type="entry name" value="GSTRNSFRASEO"/>
</dbReference>
<evidence type="ECO:0000259" key="4">
    <source>
        <dbReference type="PROSITE" id="PS50404"/>
    </source>
</evidence>
<dbReference type="InterPro" id="IPR010987">
    <property type="entry name" value="Glutathione-S-Trfase_C-like"/>
</dbReference>
<evidence type="ECO:0000259" key="5">
    <source>
        <dbReference type="PROSITE" id="PS50405"/>
    </source>
</evidence>
<keyword evidence="3" id="KW-0808">Transferase</keyword>
<comment type="similarity">
    <text evidence="1 3">Belongs to the GST superfamily. Omega family.</text>
</comment>
<dbReference type="GO" id="GO:0006749">
    <property type="term" value="P:glutathione metabolic process"/>
    <property type="evidence" value="ECO:0007669"/>
    <property type="project" value="UniProtKB-UniRule"/>
</dbReference>
<dbReference type="SFLD" id="SFLDS00019">
    <property type="entry name" value="Glutathione_Transferase_(cytos"/>
    <property type="match status" value="1"/>
</dbReference>
<dbReference type="Gene3D" id="1.20.1050.10">
    <property type="match status" value="1"/>
</dbReference>
<organism evidence="6 7">
    <name type="scientific">Acanthaster planci</name>
    <name type="common">Crown-of-thorns starfish</name>
    <dbReference type="NCBI Taxonomy" id="133434"/>
    <lineage>
        <taxon>Eukaryota</taxon>
        <taxon>Metazoa</taxon>
        <taxon>Echinodermata</taxon>
        <taxon>Eleutherozoa</taxon>
        <taxon>Asterozoa</taxon>
        <taxon>Asteroidea</taxon>
        <taxon>Valvatacea</taxon>
        <taxon>Valvatida</taxon>
        <taxon>Acanthasteridae</taxon>
        <taxon>Acanthaster</taxon>
    </lineage>
</organism>
<gene>
    <name evidence="7" type="primary">LOC110980055</name>
</gene>
<accession>A0A8B7YFN1</accession>
<dbReference type="InterPro" id="IPR036249">
    <property type="entry name" value="Thioredoxin-like_sf"/>
</dbReference>
<dbReference type="GO" id="GO:0004364">
    <property type="term" value="F:glutathione transferase activity"/>
    <property type="evidence" value="ECO:0007669"/>
    <property type="project" value="UniProtKB-UniRule"/>
</dbReference>
<dbReference type="SUPFAM" id="SSF52833">
    <property type="entry name" value="Thioredoxin-like"/>
    <property type="match status" value="1"/>
</dbReference>
<dbReference type="PROSITE" id="PS50405">
    <property type="entry name" value="GST_CTER"/>
    <property type="match status" value="1"/>
</dbReference>
<keyword evidence="6" id="KW-1185">Reference proteome</keyword>
<dbReference type="EC" id="1.8.5.1" evidence="3"/>
<dbReference type="InterPro" id="IPR004045">
    <property type="entry name" value="Glutathione_S-Trfase_N"/>
</dbReference>
<dbReference type="RefSeq" id="XP_022092044.1">
    <property type="nucleotide sequence ID" value="XM_022236352.1"/>
</dbReference>
<dbReference type="GO" id="GO:0050610">
    <property type="term" value="F:methylarsonate reductase activity"/>
    <property type="evidence" value="ECO:0007669"/>
    <property type="project" value="UniProtKB-UniRule"/>
</dbReference>
<dbReference type="GO" id="GO:0005737">
    <property type="term" value="C:cytoplasm"/>
    <property type="evidence" value="ECO:0007669"/>
    <property type="project" value="InterPro"/>
</dbReference>
<protein>
    <recommendedName>
        <fullName evidence="3">Glutathione S-transferase omega</fullName>
        <shortName evidence="3">GSTO</shortName>
        <ecNumber evidence="3">1.20.4.2</ecNumber>
        <ecNumber evidence="3">1.8.5.1</ecNumber>
        <ecNumber evidence="3">2.5.1.18</ecNumber>
    </recommendedName>
    <alternativeName>
        <fullName evidence="3">Glutathione-dependent dehydroascorbate reductase</fullName>
    </alternativeName>
    <alternativeName>
        <fullName evidence="3">Monomethylarsonic acid reductase</fullName>
    </alternativeName>
</protein>
<name>A0A8B7YFN1_ACAPL</name>
<comment type="catalytic activity">
    <reaction evidence="3">
        <text>RX + glutathione = an S-substituted glutathione + a halide anion + H(+)</text>
        <dbReference type="Rhea" id="RHEA:16437"/>
        <dbReference type="ChEBI" id="CHEBI:15378"/>
        <dbReference type="ChEBI" id="CHEBI:16042"/>
        <dbReference type="ChEBI" id="CHEBI:17792"/>
        <dbReference type="ChEBI" id="CHEBI:57925"/>
        <dbReference type="ChEBI" id="CHEBI:90779"/>
        <dbReference type="EC" id="2.5.1.18"/>
    </reaction>
</comment>
<dbReference type="EC" id="2.5.1.18" evidence="3"/>
<dbReference type="SUPFAM" id="SSF47616">
    <property type="entry name" value="GST C-terminal domain-like"/>
    <property type="match status" value="1"/>
</dbReference>
<dbReference type="OrthoDB" id="4951845at2759"/>
<dbReference type="Gene3D" id="3.40.30.10">
    <property type="entry name" value="Glutaredoxin"/>
    <property type="match status" value="1"/>
</dbReference>
<dbReference type="EC" id="1.20.4.2" evidence="3"/>
<evidence type="ECO:0000256" key="1">
    <source>
        <dbReference type="ARBA" id="ARBA00011067"/>
    </source>
</evidence>
<comment type="function">
    <text evidence="3">Exhibits glutathione-dependent thiol transferase activity. Has high dehydroascorbate reductase activity and may contribute to the recycling of ascorbic acid. Participates in the biotransformation of inorganic arsenic and reduces monomethylarsonic acid (MMA).</text>
</comment>
<dbReference type="InterPro" id="IPR005442">
    <property type="entry name" value="GST_omega"/>
</dbReference>
<dbReference type="AlphaFoldDB" id="A0A8B7YFN1"/>
<dbReference type="InterPro" id="IPR050983">
    <property type="entry name" value="GST_Omega/HSP26"/>
</dbReference>
<evidence type="ECO:0000313" key="7">
    <source>
        <dbReference type="RefSeq" id="XP_022092044.1"/>
    </source>
</evidence>
<dbReference type="Pfam" id="PF13417">
    <property type="entry name" value="GST_N_3"/>
    <property type="match status" value="1"/>
</dbReference>
<proteinExistence type="inferred from homology"/>
<dbReference type="GO" id="GO:0045174">
    <property type="term" value="F:glutathione dehydrogenase (ascorbate) activity"/>
    <property type="evidence" value="ECO:0007669"/>
    <property type="project" value="UniProtKB-UniRule"/>
</dbReference>
<dbReference type="KEGG" id="aplc:110980055"/>
<dbReference type="PROSITE" id="PS50404">
    <property type="entry name" value="GST_NTER"/>
    <property type="match status" value="1"/>
</dbReference>
<dbReference type="Proteomes" id="UP000694845">
    <property type="component" value="Unplaced"/>
</dbReference>
<dbReference type="InterPro" id="IPR040079">
    <property type="entry name" value="Glutathione_S-Trfase"/>
</dbReference>
<dbReference type="Pfam" id="PF13410">
    <property type="entry name" value="GST_C_2"/>
    <property type="match status" value="1"/>
</dbReference>
<dbReference type="SFLD" id="SFLDG00358">
    <property type="entry name" value="Main_(cytGST)"/>
    <property type="match status" value="1"/>
</dbReference>
<dbReference type="GeneID" id="110980055"/>
<feature type="domain" description="GST C-terminal" evidence="5">
    <location>
        <begin position="77"/>
        <end position="197"/>
    </location>
</feature>
<evidence type="ECO:0000256" key="3">
    <source>
        <dbReference type="RuleBase" id="RU368071"/>
    </source>
</evidence>
<sequence>MRFSPFAHSVRLVLMTKGISYDEIYCDLRRKPEFLLERNHIGKIPVLEVNGKIIIESVVICELLEELYPDPPLYPKDPFEKAQQRIVLEIYRAKVCQPMEYALRSFTKDNKDVDTVMDGLKIIERRLMKRETPFFGGPKPGMVDLIMWPFNEGLIILDPEYEMVRARMPNLFNYFQHMMTIPAIQATTLPRELHVQFLLGLLTKKFQYDFPEITL</sequence>
<reference evidence="7" key="1">
    <citation type="submission" date="2025-08" db="UniProtKB">
        <authorList>
            <consortium name="RefSeq"/>
        </authorList>
    </citation>
    <scope>IDENTIFICATION</scope>
</reference>
<dbReference type="PANTHER" id="PTHR43968">
    <property type="match status" value="1"/>
</dbReference>
<evidence type="ECO:0000313" key="6">
    <source>
        <dbReference type="Proteomes" id="UP000694845"/>
    </source>
</evidence>
<dbReference type="FunFam" id="1.20.1050.10:FF:000009">
    <property type="entry name" value="Glutathione S-transferase omega-1"/>
    <property type="match status" value="1"/>
</dbReference>
<comment type="catalytic activity">
    <reaction evidence="3">
        <text>methylarsonate + 2 glutathione + H(+) = methylarsonous acid + glutathione disulfide + H2O</text>
        <dbReference type="Rhea" id="RHEA:15969"/>
        <dbReference type="ChEBI" id="CHEBI:15377"/>
        <dbReference type="ChEBI" id="CHEBI:15378"/>
        <dbReference type="ChEBI" id="CHEBI:17826"/>
        <dbReference type="ChEBI" id="CHEBI:33409"/>
        <dbReference type="ChEBI" id="CHEBI:57925"/>
        <dbReference type="ChEBI" id="CHEBI:58297"/>
        <dbReference type="EC" id="1.20.4.2"/>
    </reaction>
</comment>